<feature type="non-terminal residue" evidence="11">
    <location>
        <position position="1"/>
    </location>
</feature>
<evidence type="ECO:0000256" key="6">
    <source>
        <dbReference type="ARBA" id="ARBA00022840"/>
    </source>
</evidence>
<dbReference type="InterPro" id="IPR050122">
    <property type="entry name" value="RTK"/>
</dbReference>
<dbReference type="PROSITE" id="PS00239">
    <property type="entry name" value="RECEPTOR_TYR_KIN_II"/>
    <property type="match status" value="1"/>
</dbReference>
<dbReference type="Gene3D" id="3.30.200.20">
    <property type="entry name" value="Phosphorylase Kinase, domain 1"/>
    <property type="match status" value="1"/>
</dbReference>
<comment type="caution">
    <text evidence="11">The sequence shown here is derived from an EMBL/GenBank/DDBJ whole genome shotgun (WGS) entry which is preliminary data.</text>
</comment>
<comment type="subcellular location">
    <subcellularLocation>
        <location evidence="1">Membrane</location>
        <topology evidence="1">Single-pass membrane protein</topology>
    </subcellularLocation>
</comment>
<dbReference type="EC" id="2.7.10.1" evidence="2"/>
<evidence type="ECO:0000256" key="5">
    <source>
        <dbReference type="ARBA" id="ARBA00022777"/>
    </source>
</evidence>
<evidence type="ECO:0000256" key="3">
    <source>
        <dbReference type="ARBA" id="ARBA00022679"/>
    </source>
</evidence>
<sequence length="364" mass="41560">GMNQRRKRARDRVTFTRQIQDIEMINMDIEDKLVAENGDQFAELKKITIPHISRPNIFIKKMLGKGAFGEVYLAEIREEGDESYEVAVKTLSLNLDLETQIDFTFETLTLHKLNHPNIVRALGINTQSDPYYLILEYMKGGDLRSFLRLYRSGSLSPLTMNMGDFLSMALDVAAGCEYLEMNRHVHRDIAARNCLLTTRASGRVVKLADFGMARDVYSIDYYRKHGRAKMPVKWLPPESYMDGVFTNKADVWSYGVLLWELFSLGHMPYPGLSNFEVMESVRLGKRLLPPGGTPSPMYSLMMSTWHLDPESRPTFKHLVTLLEDMARDELEIVKRPPSGDVPCGLIQTDQEALDKIYPSKSIPL</sequence>
<protein>
    <recommendedName>
        <fullName evidence="2">receptor protein-tyrosine kinase</fullName>
        <ecNumber evidence="2">2.7.10.1</ecNumber>
    </recommendedName>
</protein>
<evidence type="ECO:0000256" key="8">
    <source>
        <dbReference type="ARBA" id="ARBA00051243"/>
    </source>
</evidence>
<dbReference type="InterPro" id="IPR002011">
    <property type="entry name" value="Tyr_kinase_rcpt_2_CS"/>
</dbReference>
<dbReference type="GO" id="GO:0007169">
    <property type="term" value="P:cell surface receptor protein tyrosine kinase signaling pathway"/>
    <property type="evidence" value="ECO:0007669"/>
    <property type="project" value="InterPro"/>
</dbReference>
<dbReference type="GO" id="GO:0045664">
    <property type="term" value="P:regulation of neuron differentiation"/>
    <property type="evidence" value="ECO:0007669"/>
    <property type="project" value="TreeGrafter"/>
</dbReference>
<dbReference type="GO" id="GO:0016020">
    <property type="term" value="C:membrane"/>
    <property type="evidence" value="ECO:0007669"/>
    <property type="project" value="UniProtKB-SubCell"/>
</dbReference>
<dbReference type="Pfam" id="PF07714">
    <property type="entry name" value="PK_Tyr_Ser-Thr"/>
    <property type="match status" value="1"/>
</dbReference>
<evidence type="ECO:0000256" key="9">
    <source>
        <dbReference type="PROSITE-ProRule" id="PRU10141"/>
    </source>
</evidence>
<evidence type="ECO:0000313" key="12">
    <source>
        <dbReference type="Proteomes" id="UP001432322"/>
    </source>
</evidence>
<dbReference type="FunFam" id="1.10.510.10:FF:000554">
    <property type="entry name" value="Predicted protein"/>
    <property type="match status" value="1"/>
</dbReference>
<keyword evidence="7" id="KW-0829">Tyrosine-protein kinase</keyword>
<dbReference type="InterPro" id="IPR017441">
    <property type="entry name" value="Protein_kinase_ATP_BS"/>
</dbReference>
<evidence type="ECO:0000256" key="7">
    <source>
        <dbReference type="ARBA" id="ARBA00023137"/>
    </source>
</evidence>
<keyword evidence="6 9" id="KW-0067">ATP-binding</keyword>
<dbReference type="PANTHER" id="PTHR24416">
    <property type="entry name" value="TYROSINE-PROTEIN KINASE RECEPTOR"/>
    <property type="match status" value="1"/>
</dbReference>
<feature type="domain" description="Protein kinase" evidence="10">
    <location>
        <begin position="57"/>
        <end position="326"/>
    </location>
</feature>
<dbReference type="GO" id="GO:0005524">
    <property type="term" value="F:ATP binding"/>
    <property type="evidence" value="ECO:0007669"/>
    <property type="project" value="UniProtKB-UniRule"/>
</dbReference>
<dbReference type="EMBL" id="BTSY01000001">
    <property type="protein sequence ID" value="GMT11272.1"/>
    <property type="molecule type" value="Genomic_DNA"/>
</dbReference>
<dbReference type="PROSITE" id="PS00107">
    <property type="entry name" value="PROTEIN_KINASE_ATP"/>
    <property type="match status" value="1"/>
</dbReference>
<dbReference type="InterPro" id="IPR011009">
    <property type="entry name" value="Kinase-like_dom_sf"/>
</dbReference>
<keyword evidence="4 9" id="KW-0547">Nucleotide-binding</keyword>
<evidence type="ECO:0000256" key="1">
    <source>
        <dbReference type="ARBA" id="ARBA00004167"/>
    </source>
</evidence>
<accession>A0AAV5UVG6</accession>
<proteinExistence type="predicted"/>
<dbReference type="PROSITE" id="PS50011">
    <property type="entry name" value="PROTEIN_KINASE_DOM"/>
    <property type="match status" value="1"/>
</dbReference>
<evidence type="ECO:0000256" key="4">
    <source>
        <dbReference type="ARBA" id="ARBA00022741"/>
    </source>
</evidence>
<dbReference type="PANTHER" id="PTHR24416:SF604">
    <property type="entry name" value="RECEPTOR PROTEIN-TYROSINE KINASE"/>
    <property type="match status" value="1"/>
</dbReference>
<gene>
    <name evidence="11" type="ORF">PFISCL1PPCAC_2569</name>
</gene>
<keyword evidence="12" id="KW-1185">Reference proteome</keyword>
<keyword evidence="3" id="KW-0808">Transferase</keyword>
<organism evidence="11 12">
    <name type="scientific">Pristionchus fissidentatus</name>
    <dbReference type="NCBI Taxonomy" id="1538716"/>
    <lineage>
        <taxon>Eukaryota</taxon>
        <taxon>Metazoa</taxon>
        <taxon>Ecdysozoa</taxon>
        <taxon>Nematoda</taxon>
        <taxon>Chromadorea</taxon>
        <taxon>Rhabditida</taxon>
        <taxon>Rhabditina</taxon>
        <taxon>Diplogasteromorpha</taxon>
        <taxon>Diplogasteroidea</taxon>
        <taxon>Neodiplogasteridae</taxon>
        <taxon>Pristionchus</taxon>
    </lineage>
</organism>
<dbReference type="InterPro" id="IPR001245">
    <property type="entry name" value="Ser-Thr/Tyr_kinase_cat_dom"/>
</dbReference>
<dbReference type="PRINTS" id="PR00109">
    <property type="entry name" value="TYRKINASE"/>
</dbReference>
<dbReference type="SMART" id="SM00219">
    <property type="entry name" value="TyrKc"/>
    <property type="match status" value="1"/>
</dbReference>
<evidence type="ECO:0000256" key="2">
    <source>
        <dbReference type="ARBA" id="ARBA00011902"/>
    </source>
</evidence>
<dbReference type="AlphaFoldDB" id="A0AAV5UVG6"/>
<comment type="catalytic activity">
    <reaction evidence="8">
        <text>L-tyrosyl-[protein] + ATP = O-phospho-L-tyrosyl-[protein] + ADP + H(+)</text>
        <dbReference type="Rhea" id="RHEA:10596"/>
        <dbReference type="Rhea" id="RHEA-COMP:10136"/>
        <dbReference type="Rhea" id="RHEA-COMP:20101"/>
        <dbReference type="ChEBI" id="CHEBI:15378"/>
        <dbReference type="ChEBI" id="CHEBI:30616"/>
        <dbReference type="ChEBI" id="CHEBI:46858"/>
        <dbReference type="ChEBI" id="CHEBI:61978"/>
        <dbReference type="ChEBI" id="CHEBI:456216"/>
        <dbReference type="EC" id="2.7.10.1"/>
    </reaction>
</comment>
<dbReference type="Proteomes" id="UP001432322">
    <property type="component" value="Unassembled WGS sequence"/>
</dbReference>
<dbReference type="SUPFAM" id="SSF56112">
    <property type="entry name" value="Protein kinase-like (PK-like)"/>
    <property type="match status" value="1"/>
</dbReference>
<dbReference type="InterPro" id="IPR020635">
    <property type="entry name" value="Tyr_kinase_cat_dom"/>
</dbReference>
<evidence type="ECO:0000313" key="11">
    <source>
        <dbReference type="EMBL" id="GMT11272.1"/>
    </source>
</evidence>
<evidence type="ECO:0000259" key="10">
    <source>
        <dbReference type="PROSITE" id="PS50011"/>
    </source>
</evidence>
<name>A0AAV5UVG6_9BILA</name>
<dbReference type="GO" id="GO:0004714">
    <property type="term" value="F:transmembrane receptor protein tyrosine kinase activity"/>
    <property type="evidence" value="ECO:0007669"/>
    <property type="project" value="UniProtKB-EC"/>
</dbReference>
<feature type="non-terminal residue" evidence="11">
    <location>
        <position position="364"/>
    </location>
</feature>
<reference evidence="11" key="1">
    <citation type="submission" date="2023-10" db="EMBL/GenBank/DDBJ databases">
        <title>Genome assembly of Pristionchus species.</title>
        <authorList>
            <person name="Yoshida K."/>
            <person name="Sommer R.J."/>
        </authorList>
    </citation>
    <scope>NUCLEOTIDE SEQUENCE</scope>
    <source>
        <strain evidence="11">RS5133</strain>
    </source>
</reference>
<dbReference type="InterPro" id="IPR000719">
    <property type="entry name" value="Prot_kinase_dom"/>
</dbReference>
<feature type="binding site" evidence="9">
    <location>
        <position position="89"/>
    </location>
    <ligand>
        <name>ATP</name>
        <dbReference type="ChEBI" id="CHEBI:30616"/>
    </ligand>
</feature>
<keyword evidence="5" id="KW-0418">Kinase</keyword>
<dbReference type="Gene3D" id="1.10.510.10">
    <property type="entry name" value="Transferase(Phosphotransferase) domain 1"/>
    <property type="match status" value="1"/>
</dbReference>